<sequence length="602" mass="60452">MASPLPLTAADPTRLGGYEILGRLGTGGQGVVYLGRPAGAGDHPPGAPQRVAVKLLHAQLLGNAAARSRFVRELALLQRVAGFCTAQVLAADMDGDRPYIVSEYVPGRSLRELVHERGPRTGADLDRLAIGTVTALTAIHRAGVVHRDFKPQNVLMGLDGPRVIDFGIARAFDAGATMTSQVVGTPAYMAPEQFAGRVSPATDLFAWAATLLFAATGRDPFAGGALPAVMYRIMHETPDLGALPGPIAEVAAGCLAKDPKARPTSEDVLLRLLGDRPGPPHPRPDPSAAPATAALPEPPTATWTGAARPGPTPPQGAQHGPPVSSATPPGPASPGVALPGAALPGAAQAGPAQAGSVPGEGATGSPPGAYGAAEAPTAAGFGTGPGSTEAAAPGRPPGPSAPATWGAAGGQGQGAESASYRASSEHSGPSGYSQPLEYQRPPVPQGPPGLQEPAGHPAPFGDGGRPAPPGPQAPPARTYRRLRRGPGVVTGLVLATLLAALDVVALAILIARPSLSTGHRGGLLPVVAASFTLVAIVTLVAVIVAWRGSRAAAWTVVGARVVRVAMWAAWGALVPVEPAALAGHAALTALVVLLLAQGIWAS</sequence>
<proteinExistence type="predicted"/>
<evidence type="ECO:0000256" key="3">
    <source>
        <dbReference type="ARBA" id="ARBA00022777"/>
    </source>
</evidence>
<evidence type="ECO:0000256" key="2">
    <source>
        <dbReference type="ARBA" id="ARBA00022741"/>
    </source>
</evidence>
<dbReference type="PROSITE" id="PS50011">
    <property type="entry name" value="PROTEIN_KINASE_DOM"/>
    <property type="match status" value="1"/>
</dbReference>
<feature type="domain" description="Protein kinase" evidence="7">
    <location>
        <begin position="18"/>
        <end position="284"/>
    </location>
</feature>
<feature type="transmembrane region" description="Helical" evidence="6">
    <location>
        <begin position="579"/>
        <end position="600"/>
    </location>
</feature>
<feature type="region of interest" description="Disordered" evidence="5">
    <location>
        <begin position="271"/>
        <end position="479"/>
    </location>
</feature>
<name>A0ABS3QQL2_9ACTN</name>
<dbReference type="RefSeq" id="WP_208264418.1">
    <property type="nucleotide sequence ID" value="NZ_BAAAGM010000030.1"/>
</dbReference>
<dbReference type="Pfam" id="PF00069">
    <property type="entry name" value="Pkinase"/>
    <property type="match status" value="1"/>
</dbReference>
<evidence type="ECO:0000256" key="4">
    <source>
        <dbReference type="ARBA" id="ARBA00022840"/>
    </source>
</evidence>
<feature type="compositionally biased region" description="Low complexity" evidence="5">
    <location>
        <begin position="288"/>
        <end position="304"/>
    </location>
</feature>
<evidence type="ECO:0000313" key="9">
    <source>
        <dbReference type="Proteomes" id="UP000666915"/>
    </source>
</evidence>
<feature type="transmembrane region" description="Helical" evidence="6">
    <location>
        <begin position="487"/>
        <end position="511"/>
    </location>
</feature>
<keyword evidence="9" id="KW-1185">Reference proteome</keyword>
<comment type="caution">
    <text evidence="8">The sequence shown here is derived from an EMBL/GenBank/DDBJ whole genome shotgun (WGS) entry which is preliminary data.</text>
</comment>
<reference evidence="8 9" key="1">
    <citation type="submission" date="2021-03" db="EMBL/GenBank/DDBJ databases">
        <authorList>
            <person name="Kanchanasin P."/>
            <person name="Saeng-In P."/>
            <person name="Phongsopitanun W."/>
            <person name="Yuki M."/>
            <person name="Kudo T."/>
            <person name="Ohkuma M."/>
            <person name="Tanasupawat S."/>
        </authorList>
    </citation>
    <scope>NUCLEOTIDE SEQUENCE [LARGE SCALE GENOMIC DNA]</scope>
    <source>
        <strain evidence="8 9">L46</strain>
    </source>
</reference>
<keyword evidence="2" id="KW-0547">Nucleotide-binding</keyword>
<organism evidence="8 9">
    <name type="scientific">Actinomadura nitritigenes</name>
    <dbReference type="NCBI Taxonomy" id="134602"/>
    <lineage>
        <taxon>Bacteria</taxon>
        <taxon>Bacillati</taxon>
        <taxon>Actinomycetota</taxon>
        <taxon>Actinomycetes</taxon>
        <taxon>Streptosporangiales</taxon>
        <taxon>Thermomonosporaceae</taxon>
        <taxon>Actinomadura</taxon>
    </lineage>
</organism>
<dbReference type="PROSITE" id="PS00108">
    <property type="entry name" value="PROTEIN_KINASE_ST"/>
    <property type="match status" value="1"/>
</dbReference>
<evidence type="ECO:0000256" key="1">
    <source>
        <dbReference type="ARBA" id="ARBA00022679"/>
    </source>
</evidence>
<gene>
    <name evidence="8" type="ORF">J4557_01230</name>
</gene>
<dbReference type="Proteomes" id="UP000666915">
    <property type="component" value="Unassembled WGS sequence"/>
</dbReference>
<dbReference type="Gene3D" id="3.30.200.20">
    <property type="entry name" value="Phosphorylase Kinase, domain 1"/>
    <property type="match status" value="1"/>
</dbReference>
<dbReference type="CDD" id="cd14014">
    <property type="entry name" value="STKc_PknB_like"/>
    <property type="match status" value="1"/>
</dbReference>
<feature type="transmembrane region" description="Helical" evidence="6">
    <location>
        <begin position="523"/>
        <end position="546"/>
    </location>
</feature>
<feature type="compositionally biased region" description="Polar residues" evidence="5">
    <location>
        <begin position="420"/>
        <end position="433"/>
    </location>
</feature>
<evidence type="ECO:0000313" key="8">
    <source>
        <dbReference type="EMBL" id="MBO2436131.1"/>
    </source>
</evidence>
<keyword evidence="1" id="KW-0808">Transferase</keyword>
<dbReference type="GO" id="GO:0016301">
    <property type="term" value="F:kinase activity"/>
    <property type="evidence" value="ECO:0007669"/>
    <property type="project" value="UniProtKB-KW"/>
</dbReference>
<dbReference type="InterPro" id="IPR008271">
    <property type="entry name" value="Ser/Thr_kinase_AS"/>
</dbReference>
<keyword evidence="3 8" id="KW-0418">Kinase</keyword>
<evidence type="ECO:0000256" key="5">
    <source>
        <dbReference type="SAM" id="MobiDB-lite"/>
    </source>
</evidence>
<dbReference type="Gene3D" id="1.10.510.10">
    <property type="entry name" value="Transferase(Phosphotransferase) domain 1"/>
    <property type="match status" value="1"/>
</dbReference>
<feature type="compositionally biased region" description="Low complexity" evidence="5">
    <location>
        <begin position="320"/>
        <end position="359"/>
    </location>
</feature>
<dbReference type="InterPro" id="IPR011009">
    <property type="entry name" value="Kinase-like_dom_sf"/>
</dbReference>
<dbReference type="PANTHER" id="PTHR43289">
    <property type="entry name" value="MITOGEN-ACTIVATED PROTEIN KINASE KINASE KINASE 20-RELATED"/>
    <property type="match status" value="1"/>
</dbReference>
<dbReference type="EMBL" id="JAGEOK010000001">
    <property type="protein sequence ID" value="MBO2436131.1"/>
    <property type="molecule type" value="Genomic_DNA"/>
</dbReference>
<keyword evidence="4" id="KW-0067">ATP-binding</keyword>
<accession>A0ABS3QQL2</accession>
<evidence type="ECO:0000259" key="7">
    <source>
        <dbReference type="PROSITE" id="PS50011"/>
    </source>
</evidence>
<keyword evidence="6" id="KW-1133">Transmembrane helix</keyword>
<dbReference type="SUPFAM" id="SSF56112">
    <property type="entry name" value="Protein kinase-like (PK-like)"/>
    <property type="match status" value="1"/>
</dbReference>
<keyword evidence="6" id="KW-0472">Membrane</keyword>
<keyword evidence="6" id="KW-0812">Transmembrane</keyword>
<feature type="compositionally biased region" description="Pro residues" evidence="5">
    <location>
        <begin position="277"/>
        <end position="287"/>
    </location>
</feature>
<evidence type="ECO:0000256" key="6">
    <source>
        <dbReference type="SAM" id="Phobius"/>
    </source>
</evidence>
<dbReference type="PANTHER" id="PTHR43289:SF34">
    <property type="entry name" value="SERINE_THREONINE-PROTEIN KINASE YBDM-RELATED"/>
    <property type="match status" value="1"/>
</dbReference>
<dbReference type="InterPro" id="IPR000719">
    <property type="entry name" value="Prot_kinase_dom"/>
</dbReference>
<feature type="compositionally biased region" description="Low complexity" evidence="5">
    <location>
        <begin position="366"/>
        <end position="380"/>
    </location>
</feature>
<protein>
    <submittedName>
        <fullName evidence="8">Protein kinase</fullName>
    </submittedName>
</protein>